<comment type="subcellular location">
    <subcellularLocation>
        <location evidence="1">Cell membrane</location>
        <topology evidence="1">Multi-pass membrane protein</topology>
    </subcellularLocation>
</comment>
<comment type="caution">
    <text evidence="9">The sequence shown here is derived from an EMBL/GenBank/DDBJ whole genome shotgun (WGS) entry which is preliminary data.</text>
</comment>
<evidence type="ECO:0000256" key="3">
    <source>
        <dbReference type="ARBA" id="ARBA00022692"/>
    </source>
</evidence>
<dbReference type="InterPro" id="IPR050250">
    <property type="entry name" value="Macrolide_Exporter_MacB"/>
</dbReference>
<feature type="transmembrane region" description="Helical" evidence="7">
    <location>
        <begin position="638"/>
        <end position="659"/>
    </location>
</feature>
<feature type="transmembrane region" description="Helical" evidence="7">
    <location>
        <begin position="294"/>
        <end position="311"/>
    </location>
</feature>
<sequence length="712" mass="81991">MVSQHAKQTLKKRSWRRLGFYKLKLLVIFLVVFSTTGIFLGFFVGTSSVLQSVEHFNSNYNVEDGNFRTMEDDLESTDDIHLEQIRYGEVREAGTTIRVFQERQEINRYQVTNGEDIQEEYDILLDYNYMNANNFEINDQFVLNDKELTIVGTAISPDYITTKNSDLVLQANADVFGVAFVNEETFQAIFGDTFTSYYAYKSNLDVKDISKAIDPLHIMDSKNNTRIQQVIGDAEAPRDLALLLTCLLFLIVAVLLSVYHFEVSKKEKNNLDTFNKLGFDNWTIFRHYSTETSLTLLVAWLVGATIGIFSIDTIKQMNSQIYNYPVLETNHVLLALCLVASLTIALSINLLLVYQFYIKSKKRTSKVKPVKQKEKFVPEFLQFSYRYRLKRINRNKKEMVLFIVLIFFVGLLINFSFLLKDSVTKYVDDLAKENSFEEILFLDGDIEEDIEGEEFNLYNLYDEAGITQSVYVINTDSKHYKFNLDLDDGDVIITQAFSDKYHKSIGDEIVLTDMTNQEEYNIEITKVNNVTTVSTIYIISDDRDIFGEKTFSTPALALSESYDNRNDSGIEATLTRSEIITSGENILDVINKQITLILSLAIILQVALLYSLLEFSYQNSTKSIKVFKLEGYSTKELMRMHFAFSIPIAFLCIMGSYLLSREIVRIFLDQIMFDFVNFVKVTNSMLIILSSNGMMLIIFIFLLLRLRTKMSK</sequence>
<feature type="transmembrane region" description="Helical" evidence="7">
    <location>
        <begin position="399"/>
        <end position="419"/>
    </location>
</feature>
<protein>
    <submittedName>
        <fullName evidence="9">ABC transporter permease</fullName>
    </submittedName>
</protein>
<keyword evidence="2" id="KW-1003">Cell membrane</keyword>
<dbReference type="Proteomes" id="UP000318521">
    <property type="component" value="Unassembled WGS sequence"/>
</dbReference>
<feature type="transmembrane region" description="Helical" evidence="7">
    <location>
        <begin position="594"/>
        <end position="617"/>
    </location>
</feature>
<dbReference type="GO" id="GO:0005886">
    <property type="term" value="C:plasma membrane"/>
    <property type="evidence" value="ECO:0007669"/>
    <property type="project" value="UniProtKB-SubCell"/>
</dbReference>
<dbReference type="PANTHER" id="PTHR30572:SF4">
    <property type="entry name" value="ABC TRANSPORTER PERMEASE YTRF"/>
    <property type="match status" value="1"/>
</dbReference>
<comment type="similarity">
    <text evidence="6">Belongs to the ABC-4 integral membrane protein family.</text>
</comment>
<feature type="transmembrane region" description="Helical" evidence="7">
    <location>
        <begin position="685"/>
        <end position="704"/>
    </location>
</feature>
<name>A0A553ZXX7_9BACI</name>
<evidence type="ECO:0000259" key="8">
    <source>
        <dbReference type="Pfam" id="PF02687"/>
    </source>
</evidence>
<dbReference type="PANTHER" id="PTHR30572">
    <property type="entry name" value="MEMBRANE COMPONENT OF TRANSPORTER-RELATED"/>
    <property type="match status" value="1"/>
</dbReference>
<evidence type="ECO:0000256" key="5">
    <source>
        <dbReference type="ARBA" id="ARBA00023136"/>
    </source>
</evidence>
<feature type="domain" description="ABC3 transporter permease C-terminal" evidence="8">
    <location>
        <begin position="242"/>
        <end position="356"/>
    </location>
</feature>
<keyword evidence="3 7" id="KW-0812">Transmembrane</keyword>
<accession>A0A553ZXX7</accession>
<dbReference type="OrthoDB" id="2934570at2"/>
<feature type="transmembrane region" description="Helical" evidence="7">
    <location>
        <begin position="21"/>
        <end position="44"/>
    </location>
</feature>
<gene>
    <name evidence="9" type="ORF">FN960_12705</name>
</gene>
<dbReference type="Pfam" id="PF02687">
    <property type="entry name" value="FtsX"/>
    <property type="match status" value="1"/>
</dbReference>
<evidence type="ECO:0000256" key="2">
    <source>
        <dbReference type="ARBA" id="ARBA00022475"/>
    </source>
</evidence>
<dbReference type="EMBL" id="VLXZ01000007">
    <property type="protein sequence ID" value="TSB46216.1"/>
    <property type="molecule type" value="Genomic_DNA"/>
</dbReference>
<keyword evidence="4 7" id="KW-1133">Transmembrane helix</keyword>
<evidence type="ECO:0000313" key="9">
    <source>
        <dbReference type="EMBL" id="TSB46216.1"/>
    </source>
</evidence>
<proteinExistence type="inferred from homology"/>
<evidence type="ECO:0000256" key="1">
    <source>
        <dbReference type="ARBA" id="ARBA00004651"/>
    </source>
</evidence>
<dbReference type="AlphaFoldDB" id="A0A553ZXX7"/>
<keyword evidence="10" id="KW-1185">Reference proteome</keyword>
<keyword evidence="5 7" id="KW-0472">Membrane</keyword>
<dbReference type="GO" id="GO:0022857">
    <property type="term" value="F:transmembrane transporter activity"/>
    <property type="evidence" value="ECO:0007669"/>
    <property type="project" value="TreeGrafter"/>
</dbReference>
<feature type="transmembrane region" description="Helical" evidence="7">
    <location>
        <begin position="240"/>
        <end position="261"/>
    </location>
</feature>
<dbReference type="InterPro" id="IPR003838">
    <property type="entry name" value="ABC3_permease_C"/>
</dbReference>
<evidence type="ECO:0000256" key="4">
    <source>
        <dbReference type="ARBA" id="ARBA00022989"/>
    </source>
</evidence>
<reference evidence="9 10" key="1">
    <citation type="submission" date="2019-07" db="EMBL/GenBank/DDBJ databases">
        <authorList>
            <person name="Park Y.J."/>
            <person name="Jeong S.E."/>
            <person name="Jung H.S."/>
        </authorList>
    </citation>
    <scope>NUCLEOTIDE SEQUENCE [LARGE SCALE GENOMIC DNA]</scope>
    <source>
        <strain evidence="10">P16(2019)</strain>
    </source>
</reference>
<evidence type="ECO:0000313" key="10">
    <source>
        <dbReference type="Proteomes" id="UP000318521"/>
    </source>
</evidence>
<feature type="transmembrane region" description="Helical" evidence="7">
    <location>
        <begin position="331"/>
        <end position="358"/>
    </location>
</feature>
<organism evidence="9 10">
    <name type="scientific">Alkalicoccobacillus porphyridii</name>
    <dbReference type="NCBI Taxonomy" id="2597270"/>
    <lineage>
        <taxon>Bacteria</taxon>
        <taxon>Bacillati</taxon>
        <taxon>Bacillota</taxon>
        <taxon>Bacilli</taxon>
        <taxon>Bacillales</taxon>
        <taxon>Bacillaceae</taxon>
        <taxon>Alkalicoccobacillus</taxon>
    </lineage>
</organism>
<evidence type="ECO:0000256" key="7">
    <source>
        <dbReference type="SAM" id="Phobius"/>
    </source>
</evidence>
<evidence type="ECO:0000256" key="6">
    <source>
        <dbReference type="ARBA" id="ARBA00038076"/>
    </source>
</evidence>
<dbReference type="RefSeq" id="WP_143849110.1">
    <property type="nucleotide sequence ID" value="NZ_VLXZ01000007.1"/>
</dbReference>